<protein>
    <submittedName>
        <fullName evidence="2">Uncharacterized protein</fullName>
    </submittedName>
</protein>
<evidence type="ECO:0000256" key="1">
    <source>
        <dbReference type="SAM" id="Phobius"/>
    </source>
</evidence>
<keyword evidence="3" id="KW-1185">Reference proteome</keyword>
<keyword evidence="1" id="KW-1133">Transmembrane helix</keyword>
<keyword evidence="1" id="KW-0472">Membrane</keyword>
<dbReference type="EMBL" id="JRKI01000031">
    <property type="protein sequence ID" value="KIZ15708.1"/>
    <property type="molecule type" value="Genomic_DNA"/>
</dbReference>
<dbReference type="PATRIC" id="fig|1240678.4.peg.5261"/>
<proteinExistence type="predicted"/>
<dbReference type="AlphaFoldDB" id="A0A0D7CHP9"/>
<evidence type="ECO:0000313" key="3">
    <source>
        <dbReference type="Proteomes" id="UP000032458"/>
    </source>
</evidence>
<name>A0A0D7CHP9_9ACTN</name>
<keyword evidence="1" id="KW-0812">Transmembrane</keyword>
<reference evidence="2 3" key="1">
    <citation type="submission" date="2014-09" db="EMBL/GenBank/DDBJ databases">
        <title>Draft genome sequence of Streptomyces natalensis ATCC 27448, producer of the antifungal pimaricin.</title>
        <authorList>
            <person name="Mendes M.V."/>
            <person name="Beites T."/>
            <person name="Pires S."/>
            <person name="Santos C.L."/>
            <person name="Moradas-Ferreira P."/>
        </authorList>
    </citation>
    <scope>NUCLEOTIDE SEQUENCE [LARGE SCALE GENOMIC DNA]</scope>
    <source>
        <strain evidence="2 3">ATCC 27448</strain>
    </source>
</reference>
<feature type="transmembrane region" description="Helical" evidence="1">
    <location>
        <begin position="37"/>
        <end position="59"/>
    </location>
</feature>
<comment type="caution">
    <text evidence="2">The sequence shown here is derived from an EMBL/GenBank/DDBJ whole genome shotgun (WGS) entry which is preliminary data.</text>
</comment>
<accession>A0A0D7CHP9</accession>
<evidence type="ECO:0000313" key="2">
    <source>
        <dbReference type="EMBL" id="KIZ15708.1"/>
    </source>
</evidence>
<dbReference type="Proteomes" id="UP000032458">
    <property type="component" value="Unassembled WGS sequence"/>
</dbReference>
<sequence length="60" mass="5928">MTSTQIAVLLLGLSMALNIAFIAGLLAASTGFSTARAIMYGGGAAGATLIIFFTALAAYG</sequence>
<dbReference type="RefSeq" id="WP_030063237.1">
    <property type="nucleotide sequence ID" value="NZ_JRKI01000031.1"/>
</dbReference>
<organism evidence="2 3">
    <name type="scientific">Streptomyces natalensis ATCC 27448</name>
    <dbReference type="NCBI Taxonomy" id="1240678"/>
    <lineage>
        <taxon>Bacteria</taxon>
        <taxon>Bacillati</taxon>
        <taxon>Actinomycetota</taxon>
        <taxon>Actinomycetes</taxon>
        <taxon>Kitasatosporales</taxon>
        <taxon>Streptomycetaceae</taxon>
        <taxon>Streptomyces</taxon>
    </lineage>
</organism>
<gene>
    <name evidence="2" type="ORF">SNA_24825</name>
</gene>